<dbReference type="FunFam" id="3.30.200.20:FF:000003">
    <property type="entry name" value="Non-specific serine/threonine protein kinase"/>
    <property type="match status" value="1"/>
</dbReference>
<feature type="compositionally biased region" description="Basic residues" evidence="12">
    <location>
        <begin position="445"/>
        <end position="540"/>
    </location>
</feature>
<evidence type="ECO:0000256" key="10">
    <source>
        <dbReference type="ARBA" id="ARBA00048679"/>
    </source>
</evidence>
<evidence type="ECO:0000256" key="11">
    <source>
        <dbReference type="PROSITE-ProRule" id="PRU10141"/>
    </source>
</evidence>
<evidence type="ECO:0000256" key="1">
    <source>
        <dbReference type="ARBA" id="ARBA00004496"/>
    </source>
</evidence>
<organism evidence="15 16">
    <name type="scientific">Anaeramoeba flamelloides</name>
    <dbReference type="NCBI Taxonomy" id="1746091"/>
    <lineage>
        <taxon>Eukaryota</taxon>
        <taxon>Metamonada</taxon>
        <taxon>Anaeramoebidae</taxon>
        <taxon>Anaeramoeba</taxon>
    </lineage>
</organism>
<dbReference type="InterPro" id="IPR001772">
    <property type="entry name" value="KA1_dom"/>
</dbReference>
<reference evidence="15" key="1">
    <citation type="submission" date="2022-08" db="EMBL/GenBank/DDBJ databases">
        <title>Novel sulphate-reducing endosymbionts in the free-living metamonad Anaeramoeba.</title>
        <authorList>
            <person name="Jerlstrom-Hultqvist J."/>
            <person name="Cepicka I."/>
            <person name="Gallot-Lavallee L."/>
            <person name="Salas-Leiva D."/>
            <person name="Curtis B.A."/>
            <person name="Zahonova K."/>
            <person name="Pipaliya S."/>
            <person name="Dacks J."/>
            <person name="Roger A.J."/>
        </authorList>
    </citation>
    <scope>NUCLEOTIDE SEQUENCE</scope>
    <source>
        <strain evidence="15">Busselton2</strain>
    </source>
</reference>
<dbReference type="SUPFAM" id="SSF103243">
    <property type="entry name" value="KA1-like"/>
    <property type="match status" value="1"/>
</dbReference>
<dbReference type="FunFam" id="1.10.510.10:FF:001222">
    <property type="entry name" value="Serine/threonine-protein kinase ppk25"/>
    <property type="match status" value="1"/>
</dbReference>
<gene>
    <name evidence="15" type="ORF">M0812_10139</name>
</gene>
<dbReference type="PROSITE" id="PS50011">
    <property type="entry name" value="PROTEIN_KINASE_DOM"/>
    <property type="match status" value="1"/>
</dbReference>
<feature type="compositionally biased region" description="Basic and acidic residues" evidence="12">
    <location>
        <begin position="541"/>
        <end position="560"/>
    </location>
</feature>
<dbReference type="InterPro" id="IPR011009">
    <property type="entry name" value="Kinase-like_dom_sf"/>
</dbReference>
<keyword evidence="8 11" id="KW-0067">ATP-binding</keyword>
<keyword evidence="4 15" id="KW-0723">Serine/threonine-protein kinase</keyword>
<dbReference type="PANTHER" id="PTHR24346:SF82">
    <property type="entry name" value="KP78A-RELATED"/>
    <property type="match status" value="1"/>
</dbReference>
<dbReference type="PROSITE" id="PS00107">
    <property type="entry name" value="PROTEIN_KINASE_ATP"/>
    <property type="match status" value="1"/>
</dbReference>
<dbReference type="Proteomes" id="UP001146793">
    <property type="component" value="Unassembled WGS sequence"/>
</dbReference>
<name>A0AAV7ZQK8_9EUKA</name>
<evidence type="ECO:0000256" key="7">
    <source>
        <dbReference type="ARBA" id="ARBA00022777"/>
    </source>
</evidence>
<accession>A0AAV7ZQK8</accession>
<evidence type="ECO:0000256" key="9">
    <source>
        <dbReference type="ARBA" id="ARBA00047899"/>
    </source>
</evidence>
<dbReference type="SUPFAM" id="SSF56112">
    <property type="entry name" value="Protein kinase-like (PK-like)"/>
    <property type="match status" value="1"/>
</dbReference>
<dbReference type="Gene3D" id="1.10.510.10">
    <property type="entry name" value="Transferase(Phosphotransferase) domain 1"/>
    <property type="match status" value="1"/>
</dbReference>
<comment type="subcellular location">
    <subcellularLocation>
        <location evidence="1">Cytoplasm</location>
    </subcellularLocation>
</comment>
<proteinExistence type="predicted"/>
<comment type="caution">
    <text evidence="15">The sequence shown here is derived from an EMBL/GenBank/DDBJ whole genome shotgun (WGS) entry which is preliminary data.</text>
</comment>
<dbReference type="Pfam" id="PF00069">
    <property type="entry name" value="Pkinase"/>
    <property type="match status" value="1"/>
</dbReference>
<evidence type="ECO:0000313" key="16">
    <source>
        <dbReference type="Proteomes" id="UP001146793"/>
    </source>
</evidence>
<keyword evidence="3" id="KW-0963">Cytoplasm</keyword>
<evidence type="ECO:0000256" key="4">
    <source>
        <dbReference type="ARBA" id="ARBA00022527"/>
    </source>
</evidence>
<dbReference type="EC" id="2.7.11.1" evidence="2"/>
<evidence type="ECO:0000256" key="12">
    <source>
        <dbReference type="SAM" id="MobiDB-lite"/>
    </source>
</evidence>
<evidence type="ECO:0000256" key="2">
    <source>
        <dbReference type="ARBA" id="ARBA00012513"/>
    </source>
</evidence>
<dbReference type="InterPro" id="IPR017441">
    <property type="entry name" value="Protein_kinase_ATP_BS"/>
</dbReference>
<evidence type="ECO:0000259" key="13">
    <source>
        <dbReference type="PROSITE" id="PS50011"/>
    </source>
</evidence>
<protein>
    <recommendedName>
        <fullName evidence="2">non-specific serine/threonine protein kinase</fullName>
        <ecNumber evidence="2">2.7.11.1</ecNumber>
    </recommendedName>
</protein>
<evidence type="ECO:0000256" key="6">
    <source>
        <dbReference type="ARBA" id="ARBA00022741"/>
    </source>
</evidence>
<keyword evidence="5" id="KW-0808">Transferase</keyword>
<feature type="region of interest" description="Disordered" evidence="12">
    <location>
        <begin position="437"/>
        <end position="560"/>
    </location>
</feature>
<evidence type="ECO:0000256" key="5">
    <source>
        <dbReference type="ARBA" id="ARBA00022679"/>
    </source>
</evidence>
<comment type="catalytic activity">
    <reaction evidence="10">
        <text>L-seryl-[protein] + ATP = O-phospho-L-seryl-[protein] + ADP + H(+)</text>
        <dbReference type="Rhea" id="RHEA:17989"/>
        <dbReference type="Rhea" id="RHEA-COMP:9863"/>
        <dbReference type="Rhea" id="RHEA-COMP:11604"/>
        <dbReference type="ChEBI" id="CHEBI:15378"/>
        <dbReference type="ChEBI" id="CHEBI:29999"/>
        <dbReference type="ChEBI" id="CHEBI:30616"/>
        <dbReference type="ChEBI" id="CHEBI:83421"/>
        <dbReference type="ChEBI" id="CHEBI:456216"/>
        <dbReference type="EC" id="2.7.11.1"/>
    </reaction>
</comment>
<dbReference type="InterPro" id="IPR028375">
    <property type="entry name" value="KA1/Ssp2_C"/>
</dbReference>
<feature type="domain" description="KA1" evidence="14">
    <location>
        <begin position="570"/>
        <end position="631"/>
    </location>
</feature>
<dbReference type="PROSITE" id="PS50032">
    <property type="entry name" value="KA1"/>
    <property type="match status" value="1"/>
</dbReference>
<dbReference type="AlphaFoldDB" id="A0AAV7ZQK8"/>
<dbReference type="Gene3D" id="3.30.310.80">
    <property type="entry name" value="Kinase associated domain 1, KA1"/>
    <property type="match status" value="1"/>
</dbReference>
<dbReference type="EMBL" id="JANTQA010000023">
    <property type="protein sequence ID" value="KAJ3444286.1"/>
    <property type="molecule type" value="Genomic_DNA"/>
</dbReference>
<dbReference type="GO" id="GO:0004674">
    <property type="term" value="F:protein serine/threonine kinase activity"/>
    <property type="evidence" value="ECO:0007669"/>
    <property type="project" value="UniProtKB-KW"/>
</dbReference>
<keyword evidence="6 11" id="KW-0547">Nucleotide-binding</keyword>
<comment type="catalytic activity">
    <reaction evidence="9">
        <text>L-threonyl-[protein] + ATP = O-phospho-L-threonyl-[protein] + ADP + H(+)</text>
        <dbReference type="Rhea" id="RHEA:46608"/>
        <dbReference type="Rhea" id="RHEA-COMP:11060"/>
        <dbReference type="Rhea" id="RHEA-COMP:11605"/>
        <dbReference type="ChEBI" id="CHEBI:15378"/>
        <dbReference type="ChEBI" id="CHEBI:30013"/>
        <dbReference type="ChEBI" id="CHEBI:30616"/>
        <dbReference type="ChEBI" id="CHEBI:61977"/>
        <dbReference type="ChEBI" id="CHEBI:456216"/>
        <dbReference type="EC" id="2.7.11.1"/>
    </reaction>
</comment>
<dbReference type="PANTHER" id="PTHR24346">
    <property type="entry name" value="MAP/MICROTUBULE AFFINITY-REGULATING KINASE"/>
    <property type="match status" value="1"/>
</dbReference>
<dbReference type="SMART" id="SM00220">
    <property type="entry name" value="S_TKc"/>
    <property type="match status" value="1"/>
</dbReference>
<evidence type="ECO:0000313" key="15">
    <source>
        <dbReference type="EMBL" id="KAJ3444286.1"/>
    </source>
</evidence>
<evidence type="ECO:0000259" key="14">
    <source>
        <dbReference type="PROSITE" id="PS50032"/>
    </source>
</evidence>
<dbReference type="InterPro" id="IPR008271">
    <property type="entry name" value="Ser/Thr_kinase_AS"/>
</dbReference>
<dbReference type="GO" id="GO:0005737">
    <property type="term" value="C:cytoplasm"/>
    <property type="evidence" value="ECO:0007669"/>
    <property type="project" value="UniProtKB-SubCell"/>
</dbReference>
<dbReference type="PROSITE" id="PS00108">
    <property type="entry name" value="PROTEIN_KINASE_ST"/>
    <property type="match status" value="1"/>
</dbReference>
<dbReference type="GO" id="GO:0035556">
    <property type="term" value="P:intracellular signal transduction"/>
    <property type="evidence" value="ECO:0007669"/>
    <property type="project" value="TreeGrafter"/>
</dbReference>
<keyword evidence="7 15" id="KW-0418">Kinase</keyword>
<evidence type="ECO:0000256" key="3">
    <source>
        <dbReference type="ARBA" id="ARBA00022490"/>
    </source>
</evidence>
<feature type="domain" description="Protein kinase" evidence="13">
    <location>
        <begin position="15"/>
        <end position="268"/>
    </location>
</feature>
<dbReference type="InterPro" id="IPR000719">
    <property type="entry name" value="Prot_kinase_dom"/>
</dbReference>
<feature type="binding site" evidence="11">
    <location>
        <position position="44"/>
    </location>
    <ligand>
        <name>ATP</name>
        <dbReference type="ChEBI" id="CHEBI:30616"/>
    </ligand>
</feature>
<dbReference type="GO" id="GO:0005524">
    <property type="term" value="F:ATP binding"/>
    <property type="evidence" value="ECO:0007669"/>
    <property type="project" value="UniProtKB-UniRule"/>
</dbReference>
<evidence type="ECO:0000256" key="8">
    <source>
        <dbReference type="ARBA" id="ARBA00022840"/>
    </source>
</evidence>
<sequence length="663" mass="78479">MTEKSNKYVSKVGNYYLGKKLGEGKTGKVHLAVDERNGQSVAVKIINKRKLKDLKLDTKIKREVKVQKIFCHPHIVRLYDVIEAEEDIYLIMEYINGGELFDYIVEREALSEPEARKYFQQIISGICYIHSKGVVHRDIKPENLLLDGNCNIKIADFGLSNIMEDGELFSTSCGTPNYASPEVISGKQYAGPEIDAWSCGVVLYAMLLGALPFDEENASLLFKKIKEAKYYIPYEEVSTEALDLITGLLDPNPLERLTIEQIYDHPWFKVEMPNYISLWHNSNTEELQFISEPIPEIVTQLCKYVESSDEKKIYHLLKFGENQSYVEIYKLMMENQNLEKKKFQPENFKMPVYNVRSDSLLFDPQIMKQQKIQRKKMKKRKSSVRPPSHWALGVLSREPPHKIMTELYRTLVLVNFQWKIINPYKIRCKTISKKLDSPVTEKVEHKKKKKRYKRNTLKDTIKKKKKHNFLNIFHHHHHKNHSNKDHSNKHHKNKHHNHKHHNHKEHNHKEHNHKEHSHKEHNNKHHNNKKHNNKKKHEKKKREEGKTEKMEEMERTNKEEKELIKNDKKIQEKSKMIDFGTEVSEIETEITVYLASSKRGESKYMLDFRKINGNGFPFFFFCSVILDHLNLEIFHIHKRDSVWENFLSSEKMKDTTKKRNKRK</sequence>